<feature type="domain" description="Reverse transcriptase" evidence="1">
    <location>
        <begin position="175"/>
        <end position="415"/>
    </location>
</feature>
<feature type="non-terminal residue" evidence="2">
    <location>
        <position position="1"/>
    </location>
</feature>
<sequence>EAAARTTFHKAKRLWEHTKQRARRRWIATKTRELTSAHASGDLGRVYTILRRISLLESGTSFKGWERFTLEQMRQHVMEIAKDLGHVEDATLQHGLPALEPALWIDDVPEHQEIIKALKGMRETAAGPDQLTPVMLKNAGPALHALLVAVVQAMWQQDPDTWPASVHEGYGIFLHKKGPREKLDNYRCIMICSICSRLIARIVSARLTRYLDKAGLLPEQQYGFRPYRSVAGLIFFLRIVLECAAAPDTMDVGDPLTINEAMFTLTERAGIPPTARCILRGLHSLTSYQIKSSEGLSEPSRLPRGLREGDVTSCPLFNLYHANAMRHATAATRAEFGEDVGVPLEVRNSVRLGLKPGAKARQAPTDELFTLPTLHCADDTNLFCRRSQHKRLERLLEDTLKLWGVEVHPGKYERLITIPEGDPHPPGFAEAARFIGGWLRGDGRHSTDTTKRAEQANELWQRLFSQIPRLAIDPKDKGRLIRAFPMAGMLPAAEARLWSAGDIKRLQVIQNRMVRGALAQRIRDMHEQQLTMSDLRLTLGLDLVSTEMGWRQLAWLGHVARMPEDRLERRALSLWIAGHLPREGRVASSTRRQLWQRLCELLVFTDLQRKDYQTAWMSLAQENNGKRWRFLMRE</sequence>
<comment type="caution">
    <text evidence="2">The sequence shown here is derived from an EMBL/GenBank/DDBJ whole genome shotgun (WGS) entry which is preliminary data.</text>
</comment>
<proteinExistence type="predicted"/>
<dbReference type="EMBL" id="CAUYUJ010020093">
    <property type="protein sequence ID" value="CAK0895818.1"/>
    <property type="molecule type" value="Genomic_DNA"/>
</dbReference>
<gene>
    <name evidence="2" type="ORF">PCOR1329_LOCUS74450</name>
</gene>
<dbReference type="PANTHER" id="PTHR47027:SF20">
    <property type="entry name" value="REVERSE TRANSCRIPTASE-LIKE PROTEIN WITH RNA-DIRECTED DNA POLYMERASE DOMAIN"/>
    <property type="match status" value="1"/>
</dbReference>
<dbReference type="InterPro" id="IPR043502">
    <property type="entry name" value="DNA/RNA_pol_sf"/>
</dbReference>
<organism evidence="2 3">
    <name type="scientific">Prorocentrum cordatum</name>
    <dbReference type="NCBI Taxonomy" id="2364126"/>
    <lineage>
        <taxon>Eukaryota</taxon>
        <taxon>Sar</taxon>
        <taxon>Alveolata</taxon>
        <taxon>Dinophyceae</taxon>
        <taxon>Prorocentrales</taxon>
        <taxon>Prorocentraceae</taxon>
        <taxon>Prorocentrum</taxon>
    </lineage>
</organism>
<dbReference type="PANTHER" id="PTHR47027">
    <property type="entry name" value="REVERSE TRANSCRIPTASE DOMAIN-CONTAINING PROTEIN"/>
    <property type="match status" value="1"/>
</dbReference>
<evidence type="ECO:0000313" key="3">
    <source>
        <dbReference type="Proteomes" id="UP001189429"/>
    </source>
</evidence>
<name>A0ABN9X8L7_9DINO</name>
<evidence type="ECO:0000259" key="1">
    <source>
        <dbReference type="Pfam" id="PF00078"/>
    </source>
</evidence>
<dbReference type="SUPFAM" id="SSF56672">
    <property type="entry name" value="DNA/RNA polymerases"/>
    <property type="match status" value="1"/>
</dbReference>
<dbReference type="Proteomes" id="UP001189429">
    <property type="component" value="Unassembled WGS sequence"/>
</dbReference>
<dbReference type="InterPro" id="IPR000477">
    <property type="entry name" value="RT_dom"/>
</dbReference>
<accession>A0ABN9X8L7</accession>
<keyword evidence="3" id="KW-1185">Reference proteome</keyword>
<reference evidence="2" key="1">
    <citation type="submission" date="2023-10" db="EMBL/GenBank/DDBJ databases">
        <authorList>
            <person name="Chen Y."/>
            <person name="Shah S."/>
            <person name="Dougan E. K."/>
            <person name="Thang M."/>
            <person name="Chan C."/>
        </authorList>
    </citation>
    <scope>NUCLEOTIDE SEQUENCE [LARGE SCALE GENOMIC DNA]</scope>
</reference>
<protein>
    <recommendedName>
        <fullName evidence="1">Reverse transcriptase domain-containing protein</fullName>
    </recommendedName>
</protein>
<dbReference type="Pfam" id="PF00078">
    <property type="entry name" value="RVT_1"/>
    <property type="match status" value="1"/>
</dbReference>
<evidence type="ECO:0000313" key="2">
    <source>
        <dbReference type="EMBL" id="CAK0895818.1"/>
    </source>
</evidence>